<protein>
    <submittedName>
        <fullName evidence="1">Uncharacterized protein</fullName>
    </submittedName>
</protein>
<gene>
    <name evidence="1" type="ORF">RFM27_05305</name>
</gene>
<comment type="caution">
    <text evidence="1">The sequence shown here is derived from an EMBL/GenBank/DDBJ whole genome shotgun (WGS) entry which is preliminary data.</text>
</comment>
<accession>A0ABU4X9K2</accession>
<dbReference type="EMBL" id="JAVIIZ010000002">
    <property type="protein sequence ID" value="MDX8471482.1"/>
    <property type="molecule type" value="Genomic_DNA"/>
</dbReference>
<evidence type="ECO:0000313" key="1">
    <source>
        <dbReference type="EMBL" id="MDX8471482.1"/>
    </source>
</evidence>
<evidence type="ECO:0000313" key="2">
    <source>
        <dbReference type="Proteomes" id="UP001271780"/>
    </source>
</evidence>
<organism evidence="1 2">
    <name type="scientific">Mesorhizobium dulcispinae</name>
    <dbReference type="NCBI Taxonomy" id="3072316"/>
    <lineage>
        <taxon>Bacteria</taxon>
        <taxon>Pseudomonadati</taxon>
        <taxon>Pseudomonadota</taxon>
        <taxon>Alphaproteobacteria</taxon>
        <taxon>Hyphomicrobiales</taxon>
        <taxon>Phyllobacteriaceae</taxon>
        <taxon>Mesorhizobium</taxon>
    </lineage>
</organism>
<sequence length="311" mass="36045">MPFNEDFLWDHGRRPFDEVVKATLKRNGILRELVSYIEGGPRLPEDIVWLDGQIRPRQRTWNTDLVGFIDDDTLLHVEQQTNSAENMDIRMMEYGCLLATNFDLQYNVYPIYYYTGDSPISGRDSFAKITNNRWSIYNSYYYIDAGAYDAWTMFDSSRFEAASLGLLAREIPNETRLLRELVERAQSEFKDGSLITALVDCMSIASLRKRANAFRDAIPMILQEEMDRDPYFKALFDDARITEVKKFLQRAIDKARFVIPDQALRHLHDLRNLDQIAEIALELPGADSWEQIAPLCEAFQEDLAPRHPARG</sequence>
<dbReference type="RefSeq" id="WP_320315970.1">
    <property type="nucleotide sequence ID" value="NZ_JAVIIX010000003.1"/>
</dbReference>
<name>A0ABU4X9K2_9HYPH</name>
<keyword evidence="2" id="KW-1185">Reference proteome</keyword>
<reference evidence="1 2" key="1">
    <citation type="submission" date="2023-08" db="EMBL/GenBank/DDBJ databases">
        <title>Implementing the SeqCode for naming new Mesorhizobium species isolated from Vachellia karroo root nodules.</title>
        <authorList>
            <person name="Van Lill M."/>
        </authorList>
    </citation>
    <scope>NUCLEOTIDE SEQUENCE [LARGE SCALE GENOMIC DNA]</scope>
    <source>
        <strain evidence="1 2">VK23A</strain>
    </source>
</reference>
<proteinExistence type="predicted"/>
<dbReference type="Proteomes" id="UP001271780">
    <property type="component" value="Unassembled WGS sequence"/>
</dbReference>